<feature type="region of interest" description="Disordered" evidence="1">
    <location>
        <begin position="1"/>
        <end position="391"/>
    </location>
</feature>
<feature type="compositionally biased region" description="Basic residues" evidence="1">
    <location>
        <begin position="285"/>
        <end position="304"/>
    </location>
</feature>
<feature type="compositionally biased region" description="Basic residues" evidence="1">
    <location>
        <begin position="160"/>
        <end position="173"/>
    </location>
</feature>
<feature type="compositionally biased region" description="Basic residues" evidence="1">
    <location>
        <begin position="57"/>
        <end position="73"/>
    </location>
</feature>
<protein>
    <submittedName>
        <fullName evidence="2">Acyl-CoA dehydrogenase</fullName>
    </submittedName>
</protein>
<sequence length="391" mass="43972">EAHHLRRGPRGVPGHVPHLRGPGAAARPGEAHRRPRVRPRRLAGAGPPRPAGAQRPRGVRRRRRRRPPLHRGAQRGALQAVLRLPVVRRHPRRLRGALPGRPRHRGAEAPLAAPVLHRRAGDRHRHDRALGWVRPRRAEDHGGPRRRGLGAQRLQDLHHQRLVRRPGPGRRPHQPGEGCPRHHPVRRRDGDARVRARPQARQGGPARVRHRRAVLRRRPAGPRAGGRRGRRRLRRDDGAARHRADRRGRLQPLARPADPRRDLGLRAGATGVRPADRLLPGQPVHPRRAGHHRRGHPGLRRRLRAGAAARPAHRRRRGQGQVVDRAGAERHPRRLRPALGRLRLHERVPGDPGLGRRPGVADLGRVERDHEGADRARPRARRPAGEGEGPL</sequence>
<dbReference type="EMBL" id="CADCTS010000313">
    <property type="protein sequence ID" value="CAA9313233.1"/>
    <property type="molecule type" value="Genomic_DNA"/>
</dbReference>
<evidence type="ECO:0000256" key="1">
    <source>
        <dbReference type="SAM" id="MobiDB-lite"/>
    </source>
</evidence>
<dbReference type="AlphaFoldDB" id="A0A6J4KT51"/>
<feature type="compositionally biased region" description="Low complexity" evidence="1">
    <location>
        <begin position="42"/>
        <end position="56"/>
    </location>
</feature>
<evidence type="ECO:0000313" key="2">
    <source>
        <dbReference type="EMBL" id="CAA9313233.1"/>
    </source>
</evidence>
<feature type="compositionally biased region" description="Basic residues" evidence="1">
    <location>
        <begin position="116"/>
        <end position="127"/>
    </location>
</feature>
<feature type="non-terminal residue" evidence="2">
    <location>
        <position position="1"/>
    </location>
</feature>
<name>A0A6J4KT51_9ACTN</name>
<feature type="non-terminal residue" evidence="2">
    <location>
        <position position="391"/>
    </location>
</feature>
<reference evidence="2" key="1">
    <citation type="submission" date="2020-02" db="EMBL/GenBank/DDBJ databases">
        <authorList>
            <person name="Meier V. D."/>
        </authorList>
    </citation>
    <scope>NUCLEOTIDE SEQUENCE</scope>
    <source>
        <strain evidence="2">AVDCRST_MAG48</strain>
    </source>
</reference>
<accession>A0A6J4KT51</accession>
<feature type="compositionally biased region" description="Basic residues" evidence="1">
    <location>
        <begin position="207"/>
        <end position="233"/>
    </location>
</feature>
<organism evidence="2">
    <name type="scientific">uncultured Friedmanniella sp</name>
    <dbReference type="NCBI Taxonomy" id="335381"/>
    <lineage>
        <taxon>Bacteria</taxon>
        <taxon>Bacillati</taxon>
        <taxon>Actinomycetota</taxon>
        <taxon>Actinomycetes</taxon>
        <taxon>Propionibacteriales</taxon>
        <taxon>Nocardioidaceae</taxon>
        <taxon>Friedmanniella</taxon>
        <taxon>environmental samples</taxon>
    </lineage>
</organism>
<gene>
    <name evidence="2" type="ORF">AVDCRST_MAG48-2205</name>
</gene>
<proteinExistence type="predicted"/>
<feature type="compositionally biased region" description="Basic and acidic residues" evidence="1">
    <location>
        <begin position="364"/>
        <end position="377"/>
    </location>
</feature>
<feature type="compositionally biased region" description="Low complexity" evidence="1">
    <location>
        <begin position="74"/>
        <end position="85"/>
    </location>
</feature>
<feature type="compositionally biased region" description="Basic residues" evidence="1">
    <location>
        <begin position="86"/>
        <end position="95"/>
    </location>
</feature>